<dbReference type="SUPFAM" id="SSF54631">
    <property type="entry name" value="CBS-domain pair"/>
    <property type="match status" value="1"/>
</dbReference>
<reference evidence="19" key="1">
    <citation type="journal article" date="2019" name="Int. J. Syst. Evol. Microbiol.">
        <title>The Global Catalogue of Microorganisms (GCM) 10K type strain sequencing project: providing services to taxonomists for standard genome sequencing and annotation.</title>
        <authorList>
            <consortium name="The Broad Institute Genomics Platform"/>
            <consortium name="The Broad Institute Genome Sequencing Center for Infectious Disease"/>
            <person name="Wu L."/>
            <person name="Ma J."/>
        </authorList>
    </citation>
    <scope>NUCLEOTIDE SEQUENCE [LARGE SCALE GENOMIC DNA]</scope>
    <source>
        <strain evidence="19">KACC 12649</strain>
    </source>
</reference>
<evidence type="ECO:0000256" key="14">
    <source>
        <dbReference type="PROSITE-ProRule" id="PRU01193"/>
    </source>
</evidence>
<evidence type="ECO:0000256" key="12">
    <source>
        <dbReference type="ARBA" id="ARBA00039818"/>
    </source>
</evidence>
<dbReference type="Proteomes" id="UP001596050">
    <property type="component" value="Unassembled WGS sequence"/>
</dbReference>
<evidence type="ECO:0000256" key="13">
    <source>
        <dbReference type="PROSITE-ProRule" id="PRU00703"/>
    </source>
</evidence>
<name>A0ABW0L934_9BURK</name>
<feature type="transmembrane region" description="Helical" evidence="15">
    <location>
        <begin position="102"/>
        <end position="122"/>
    </location>
</feature>
<dbReference type="Pfam" id="PF00571">
    <property type="entry name" value="CBS"/>
    <property type="match status" value="1"/>
</dbReference>
<evidence type="ECO:0000256" key="10">
    <source>
        <dbReference type="ARBA" id="ARBA00037177"/>
    </source>
</evidence>
<feature type="domain" description="CBS" evidence="16">
    <location>
        <begin position="218"/>
        <end position="277"/>
    </location>
</feature>
<dbReference type="Pfam" id="PF03471">
    <property type="entry name" value="CorC_HlyC"/>
    <property type="match status" value="1"/>
</dbReference>
<keyword evidence="3" id="KW-1003">Cell membrane</keyword>
<comment type="caution">
    <text evidence="18">The sequence shown here is derived from an EMBL/GenBank/DDBJ whole genome shotgun (WGS) entry which is preliminary data.</text>
</comment>
<sequence>MSLFEHLAVLLALVLAAGFLSLTEISLAGARKIKLKLLAQAGDERAQKVMVLQAPSAEFFAVSQLGLNAIAILGGILGEGAMRPFFLDWLSVVYSGPGRENVAFVLSFVFVTTLFVLFSDLMPKRLAMIAPETTAMAVIRPVLLIIRIFKPFSWALNLVANMLFRLFGVNMTREDRITFDEISAVVEAGAQAGVLQKQEQHFIENVFELESRTVTSTMTTRENVVFFNLSEPEDSIRQKIAQHALSKFPVCDGVIDRVIGYVDTRDLLVRLLNNQSQFQLNESSIRTVLMIPDTLTLSELLDRFRATKETFAIIINEYALVVGVITLSDIMVTVMGRWGSPLEADQQALQRDDGSWLIDGSTPVADMKRVLELESLPEEEHYETAAGFMMFMLRKVPKPTDSVEYQGMRFEVLDVDHYRIDQLLVKRLERGAASPPQDTPAVAQRM</sequence>
<dbReference type="PROSITE" id="PS51846">
    <property type="entry name" value="CNNM"/>
    <property type="match status" value="1"/>
</dbReference>
<dbReference type="Pfam" id="PF01595">
    <property type="entry name" value="CNNM"/>
    <property type="match status" value="1"/>
</dbReference>
<feature type="domain" description="CNNM transmembrane" evidence="17">
    <location>
        <begin position="1"/>
        <end position="199"/>
    </location>
</feature>
<dbReference type="PANTHER" id="PTHR22777:SF16">
    <property type="entry name" value="POLYAMINE EXPORT PROTEIN"/>
    <property type="match status" value="1"/>
</dbReference>
<comment type="similarity">
    <text evidence="11">Belongs to the UPF0053 family. PaeA subfamily.</text>
</comment>
<evidence type="ECO:0000256" key="8">
    <source>
        <dbReference type="ARBA" id="ARBA00023122"/>
    </source>
</evidence>
<dbReference type="InterPro" id="IPR005170">
    <property type="entry name" value="Transptr-assoc_dom"/>
</dbReference>
<evidence type="ECO:0000256" key="5">
    <source>
        <dbReference type="ARBA" id="ARBA00022692"/>
    </source>
</evidence>
<keyword evidence="9 14" id="KW-0472">Membrane</keyword>
<dbReference type="InterPro" id="IPR036318">
    <property type="entry name" value="FAD-bd_PCMH-like_sf"/>
</dbReference>
<keyword evidence="5 14" id="KW-0812">Transmembrane</keyword>
<evidence type="ECO:0000256" key="4">
    <source>
        <dbReference type="ARBA" id="ARBA00022519"/>
    </source>
</evidence>
<keyword evidence="4" id="KW-0997">Cell inner membrane</keyword>
<dbReference type="Gene3D" id="3.30.465.10">
    <property type="match status" value="1"/>
</dbReference>
<dbReference type="SMART" id="SM01091">
    <property type="entry name" value="CorC_HlyC"/>
    <property type="match status" value="1"/>
</dbReference>
<dbReference type="InterPro" id="IPR002550">
    <property type="entry name" value="CNNM"/>
</dbReference>
<dbReference type="InterPro" id="IPR044751">
    <property type="entry name" value="Ion_transp-like_CBS"/>
</dbReference>
<dbReference type="PROSITE" id="PS51371">
    <property type="entry name" value="CBS"/>
    <property type="match status" value="2"/>
</dbReference>
<gene>
    <name evidence="18" type="ORF">ACFPN5_20515</name>
</gene>
<dbReference type="InterPro" id="IPR046342">
    <property type="entry name" value="CBS_dom_sf"/>
</dbReference>
<organism evidence="18 19">
    <name type="scientific">Massilia niabensis</name>
    <dbReference type="NCBI Taxonomy" id="544910"/>
    <lineage>
        <taxon>Bacteria</taxon>
        <taxon>Pseudomonadati</taxon>
        <taxon>Pseudomonadota</taxon>
        <taxon>Betaproteobacteria</taxon>
        <taxon>Burkholderiales</taxon>
        <taxon>Oxalobacteraceae</taxon>
        <taxon>Telluria group</taxon>
        <taxon>Massilia</taxon>
    </lineage>
</organism>
<dbReference type="RefSeq" id="WP_379785653.1">
    <property type="nucleotide sequence ID" value="NZ_JBHSMU010000015.1"/>
</dbReference>
<evidence type="ECO:0000256" key="2">
    <source>
        <dbReference type="ARBA" id="ARBA00022448"/>
    </source>
</evidence>
<evidence type="ECO:0000259" key="16">
    <source>
        <dbReference type="PROSITE" id="PS51371"/>
    </source>
</evidence>
<keyword evidence="8 13" id="KW-0129">CBS domain</keyword>
<feature type="transmembrane region" description="Helical" evidence="15">
    <location>
        <begin position="59"/>
        <end position="81"/>
    </location>
</feature>
<proteinExistence type="inferred from homology"/>
<protein>
    <recommendedName>
        <fullName evidence="12">Polyamine export protein</fullName>
    </recommendedName>
</protein>
<comment type="subcellular location">
    <subcellularLocation>
        <location evidence="1">Cell inner membrane</location>
        <topology evidence="1">Multi-pass membrane protein</topology>
    </subcellularLocation>
</comment>
<accession>A0ABW0L934</accession>
<feature type="transmembrane region" description="Helical" evidence="15">
    <location>
        <begin position="142"/>
        <end position="164"/>
    </location>
</feature>
<evidence type="ECO:0000313" key="19">
    <source>
        <dbReference type="Proteomes" id="UP001596050"/>
    </source>
</evidence>
<evidence type="ECO:0000256" key="9">
    <source>
        <dbReference type="ARBA" id="ARBA00023136"/>
    </source>
</evidence>
<evidence type="ECO:0000259" key="17">
    <source>
        <dbReference type="PROSITE" id="PS51846"/>
    </source>
</evidence>
<evidence type="ECO:0000256" key="1">
    <source>
        <dbReference type="ARBA" id="ARBA00004429"/>
    </source>
</evidence>
<dbReference type="InterPro" id="IPR000644">
    <property type="entry name" value="CBS_dom"/>
</dbReference>
<dbReference type="PANTHER" id="PTHR22777">
    <property type="entry name" value="HEMOLYSIN-RELATED"/>
    <property type="match status" value="1"/>
</dbReference>
<feature type="domain" description="CBS" evidence="16">
    <location>
        <begin position="284"/>
        <end position="344"/>
    </location>
</feature>
<dbReference type="Gene3D" id="3.10.580.10">
    <property type="entry name" value="CBS-domain"/>
    <property type="match status" value="1"/>
</dbReference>
<keyword evidence="6" id="KW-0677">Repeat</keyword>
<evidence type="ECO:0000313" key="18">
    <source>
        <dbReference type="EMBL" id="MFC5462204.1"/>
    </source>
</evidence>
<keyword evidence="7 14" id="KW-1133">Transmembrane helix</keyword>
<comment type="function">
    <text evidence="10">Involved in cadaverine and putrescine tolerance in stationary phase. May facilitate the efflux of both cadaverine and putrescine from the cytoplasm, reducing potentially toxic levels under certain stress conditions.</text>
</comment>
<dbReference type="CDD" id="cd04590">
    <property type="entry name" value="CBS_pair_CorC_HlyC_assoc"/>
    <property type="match status" value="1"/>
</dbReference>
<dbReference type="EMBL" id="JBHSMU010000015">
    <property type="protein sequence ID" value="MFC5462204.1"/>
    <property type="molecule type" value="Genomic_DNA"/>
</dbReference>
<evidence type="ECO:0000256" key="7">
    <source>
        <dbReference type="ARBA" id="ARBA00022989"/>
    </source>
</evidence>
<evidence type="ECO:0000256" key="3">
    <source>
        <dbReference type="ARBA" id="ARBA00022475"/>
    </source>
</evidence>
<dbReference type="InterPro" id="IPR016169">
    <property type="entry name" value="FAD-bd_PCMH_sub2"/>
</dbReference>
<dbReference type="SUPFAM" id="SSF56176">
    <property type="entry name" value="FAD-binding/transporter-associated domain-like"/>
    <property type="match status" value="1"/>
</dbReference>
<keyword evidence="2" id="KW-0813">Transport</keyword>
<evidence type="ECO:0000256" key="11">
    <source>
        <dbReference type="ARBA" id="ARBA00038280"/>
    </source>
</evidence>
<keyword evidence="19" id="KW-1185">Reference proteome</keyword>
<evidence type="ECO:0000256" key="15">
    <source>
        <dbReference type="SAM" id="Phobius"/>
    </source>
</evidence>
<evidence type="ECO:0000256" key="6">
    <source>
        <dbReference type="ARBA" id="ARBA00022737"/>
    </source>
</evidence>